<dbReference type="PANTHER" id="PTHR36329">
    <property type="entry name" value="TRANSMEMBRANE PROTEIN"/>
    <property type="match status" value="1"/>
</dbReference>
<name>A0ABQ8HLP6_9ROSI</name>
<reference evidence="2 3" key="1">
    <citation type="submission" date="2021-02" db="EMBL/GenBank/DDBJ databases">
        <title>Plant Genome Project.</title>
        <authorList>
            <person name="Zhang R.-G."/>
        </authorList>
    </citation>
    <scope>NUCLEOTIDE SEQUENCE [LARGE SCALE GENOMIC DNA]</scope>
    <source>
        <tissue evidence="2">Leaves</tissue>
    </source>
</reference>
<organism evidence="2 3">
    <name type="scientific">Xanthoceras sorbifolium</name>
    <dbReference type="NCBI Taxonomy" id="99658"/>
    <lineage>
        <taxon>Eukaryota</taxon>
        <taxon>Viridiplantae</taxon>
        <taxon>Streptophyta</taxon>
        <taxon>Embryophyta</taxon>
        <taxon>Tracheophyta</taxon>
        <taxon>Spermatophyta</taxon>
        <taxon>Magnoliopsida</taxon>
        <taxon>eudicotyledons</taxon>
        <taxon>Gunneridae</taxon>
        <taxon>Pentapetalae</taxon>
        <taxon>rosids</taxon>
        <taxon>malvids</taxon>
        <taxon>Sapindales</taxon>
        <taxon>Sapindaceae</taxon>
        <taxon>Xanthoceroideae</taxon>
        <taxon>Xanthoceras</taxon>
    </lineage>
</organism>
<proteinExistence type="predicted"/>
<keyword evidence="1" id="KW-0472">Membrane</keyword>
<keyword evidence="3" id="KW-1185">Reference proteome</keyword>
<evidence type="ECO:0000256" key="1">
    <source>
        <dbReference type="SAM" id="Phobius"/>
    </source>
</evidence>
<dbReference type="PANTHER" id="PTHR36329:SF1">
    <property type="entry name" value="TRANSMEMBRANE PROTEIN"/>
    <property type="match status" value="1"/>
</dbReference>
<feature type="transmembrane region" description="Helical" evidence="1">
    <location>
        <begin position="131"/>
        <end position="148"/>
    </location>
</feature>
<keyword evidence="1" id="KW-0812">Transmembrane</keyword>
<keyword evidence="1" id="KW-1133">Transmembrane helix</keyword>
<dbReference type="EMBL" id="JAFEMO010000009">
    <property type="protein sequence ID" value="KAH7565275.1"/>
    <property type="molecule type" value="Genomic_DNA"/>
</dbReference>
<feature type="transmembrane region" description="Helical" evidence="1">
    <location>
        <begin position="57"/>
        <end position="79"/>
    </location>
</feature>
<comment type="caution">
    <text evidence="2">The sequence shown here is derived from an EMBL/GenBank/DDBJ whole genome shotgun (WGS) entry which is preliminary data.</text>
</comment>
<feature type="transmembrane region" description="Helical" evidence="1">
    <location>
        <begin position="25"/>
        <end position="45"/>
    </location>
</feature>
<accession>A0ABQ8HLP6</accession>
<evidence type="ECO:0000313" key="3">
    <source>
        <dbReference type="Proteomes" id="UP000827721"/>
    </source>
</evidence>
<dbReference type="Proteomes" id="UP000827721">
    <property type="component" value="Unassembled WGS sequence"/>
</dbReference>
<sequence length="372" mass="43502">MDRVSETVEQYQAGIDESYRPLPSLYLAFLSIWFFSACSWTINTYKNRHFQMNNLQWTLASVPLIKALQLTLSFLFWYSCFHLQICSLWMSFGVYVTGVLFQTASFVSFLLISHGYCIMCERLSVTERRTTAALGCVFYLTLVGYRASVPYFTVLLLLNYLVSFYIIFHHISQNLSVLREQLAFIEDEDVQAMYDAVYTKYIMFKKFQGAMQIVAMTEIVVRIFRFLFKGYMSVAIYRDMKYETIHRFNFQIYINVDDSSEHFWLRLLVREWAQFCIFLYIGWTFRSQGLAPRFSVMPTTKSKGETMVPPIYSIEMDAATFKDFSCHEWHIGVPTSHSRDETSKDSVLVVIQHPNAYRLKSSSSSPLSQHLV</sequence>
<protein>
    <submittedName>
        <fullName evidence="2">Uncharacterized protein</fullName>
    </submittedName>
</protein>
<evidence type="ECO:0000313" key="2">
    <source>
        <dbReference type="EMBL" id="KAH7565275.1"/>
    </source>
</evidence>
<feature type="transmembrane region" description="Helical" evidence="1">
    <location>
        <begin position="99"/>
        <end position="119"/>
    </location>
</feature>
<gene>
    <name evidence="2" type="ORF">JRO89_XS09G0178300</name>
</gene>